<proteinExistence type="predicted"/>
<name>A0A482VBJ4_ASBVE</name>
<evidence type="ECO:0000313" key="2">
    <source>
        <dbReference type="Proteomes" id="UP000292052"/>
    </source>
</evidence>
<evidence type="ECO:0000313" key="1">
    <source>
        <dbReference type="EMBL" id="RZB40582.1"/>
    </source>
</evidence>
<sequence>MNPPRQLARKN</sequence>
<reference evidence="1 2" key="1">
    <citation type="submission" date="2017-03" db="EMBL/GenBank/DDBJ databases">
        <title>Genome of the blue death feigning beetle - Asbolus verrucosus.</title>
        <authorList>
            <person name="Rider S.D."/>
        </authorList>
    </citation>
    <scope>NUCLEOTIDE SEQUENCE [LARGE SCALE GENOMIC DNA]</scope>
    <source>
        <strain evidence="1">Butters</strain>
        <tissue evidence="1">Head and leg muscle</tissue>
    </source>
</reference>
<comment type="caution">
    <text evidence="1">The sequence shown here is derived from an EMBL/GenBank/DDBJ whole genome shotgun (WGS) entry which is preliminary data.</text>
</comment>
<gene>
    <name evidence="1" type="ORF">BDFB_009907</name>
</gene>
<keyword evidence="2" id="KW-1185">Reference proteome</keyword>
<accession>A0A482VBJ4</accession>
<organism evidence="1 2">
    <name type="scientific">Asbolus verrucosus</name>
    <name type="common">Desert ironclad beetle</name>
    <dbReference type="NCBI Taxonomy" id="1661398"/>
    <lineage>
        <taxon>Eukaryota</taxon>
        <taxon>Metazoa</taxon>
        <taxon>Ecdysozoa</taxon>
        <taxon>Arthropoda</taxon>
        <taxon>Hexapoda</taxon>
        <taxon>Insecta</taxon>
        <taxon>Pterygota</taxon>
        <taxon>Neoptera</taxon>
        <taxon>Endopterygota</taxon>
        <taxon>Coleoptera</taxon>
        <taxon>Polyphaga</taxon>
        <taxon>Cucujiformia</taxon>
        <taxon>Tenebrionidae</taxon>
        <taxon>Pimeliinae</taxon>
        <taxon>Asbolus</taxon>
    </lineage>
</organism>
<protein>
    <submittedName>
        <fullName evidence="1">Uncharacterized protein</fullName>
    </submittedName>
</protein>
<dbReference type="EMBL" id="QDEB01117653">
    <property type="protein sequence ID" value="RZB40582.1"/>
    <property type="molecule type" value="Genomic_DNA"/>
</dbReference>
<dbReference type="Proteomes" id="UP000292052">
    <property type="component" value="Unassembled WGS sequence"/>
</dbReference>